<proteinExistence type="predicted"/>
<name>A0A644XPQ3_9ZZZZ</name>
<dbReference type="AlphaFoldDB" id="A0A644XPQ3"/>
<sequence>MMKRKILITLSFIALLCSHASAQSKQIVLSHYIFPEFAEGYVMMKGGRTQQMLLNYNSVTEEMVFKRGESVLAIGKAEIKEVEYVTISGRKFVVFNDKFFELLYEGGKNLYAEHRCTVIPPGNPAPYGGTSQVSSVDRYSGISADGGLYYKLQLPDGYTVKPVINYVVKTGDKLSKIYSLKQLRKVYQDKRDEFDKYVKDNNVKFENIAEIAALAAELE</sequence>
<gene>
    <name evidence="1" type="ORF">SDC9_62448</name>
</gene>
<organism evidence="1">
    <name type="scientific">bioreactor metagenome</name>
    <dbReference type="NCBI Taxonomy" id="1076179"/>
    <lineage>
        <taxon>unclassified sequences</taxon>
        <taxon>metagenomes</taxon>
        <taxon>ecological metagenomes</taxon>
    </lineage>
</organism>
<accession>A0A644XPQ3</accession>
<evidence type="ECO:0000313" key="1">
    <source>
        <dbReference type="EMBL" id="MPM16074.1"/>
    </source>
</evidence>
<protein>
    <submittedName>
        <fullName evidence="1">Uncharacterized protein</fullName>
    </submittedName>
</protein>
<comment type="caution">
    <text evidence="1">The sequence shown here is derived from an EMBL/GenBank/DDBJ whole genome shotgun (WGS) entry which is preliminary data.</text>
</comment>
<reference evidence="1" key="1">
    <citation type="submission" date="2019-08" db="EMBL/GenBank/DDBJ databases">
        <authorList>
            <person name="Kucharzyk K."/>
            <person name="Murdoch R.W."/>
            <person name="Higgins S."/>
            <person name="Loffler F."/>
        </authorList>
    </citation>
    <scope>NUCLEOTIDE SEQUENCE</scope>
</reference>
<dbReference type="EMBL" id="VSSQ01002547">
    <property type="protein sequence ID" value="MPM16074.1"/>
    <property type="molecule type" value="Genomic_DNA"/>
</dbReference>